<proteinExistence type="predicted"/>
<protein>
    <submittedName>
        <fullName evidence="2">Uncharacterized protein</fullName>
    </submittedName>
</protein>
<keyword evidence="1" id="KW-1133">Transmembrane helix</keyword>
<dbReference type="Proteomes" id="UP000241206">
    <property type="component" value="Unassembled WGS sequence"/>
</dbReference>
<dbReference type="AlphaFoldDB" id="A0A2T4I5B8"/>
<name>A0A2T4I5B8_9SPHN</name>
<comment type="caution">
    <text evidence="2">The sequence shown here is derived from an EMBL/GenBank/DDBJ whole genome shotgun (WGS) entry which is preliminary data.</text>
</comment>
<evidence type="ECO:0000313" key="2">
    <source>
        <dbReference type="EMBL" id="PTD25158.1"/>
    </source>
</evidence>
<dbReference type="EMBL" id="PHHF01000026">
    <property type="protein sequence ID" value="PTD25158.1"/>
    <property type="molecule type" value="Genomic_DNA"/>
</dbReference>
<feature type="transmembrane region" description="Helical" evidence="1">
    <location>
        <begin position="20"/>
        <end position="42"/>
    </location>
</feature>
<keyword evidence="1" id="KW-0812">Transmembrane</keyword>
<keyword evidence="3" id="KW-1185">Reference proteome</keyword>
<accession>A0A2T4I5B8</accession>
<organism evidence="2 3">
    <name type="scientific">Edaphosphingomonas fennica</name>
    <dbReference type="NCBI Taxonomy" id="114404"/>
    <lineage>
        <taxon>Bacteria</taxon>
        <taxon>Pseudomonadati</taxon>
        <taxon>Pseudomonadota</taxon>
        <taxon>Alphaproteobacteria</taxon>
        <taxon>Sphingomonadales</taxon>
        <taxon>Rhizorhabdaceae</taxon>
        <taxon>Edaphosphingomonas</taxon>
    </lineage>
</organism>
<sequence length="63" mass="7002">MQVVDTPKIVVVIGPLKTMLLPALRIVTAFAVLLMPAIIRAAEQISDSFFMYCLLLLTIIEQK</sequence>
<reference evidence="2 3" key="1">
    <citation type="submission" date="2017-11" db="EMBL/GenBank/DDBJ databases">
        <title>Sphingomonas oleivorans sp. nov., isolated from oil-contaminated soil.</title>
        <authorList>
            <person name="Wang L."/>
            <person name="Chen L."/>
        </authorList>
    </citation>
    <scope>NUCLEOTIDE SEQUENCE [LARGE SCALE GENOMIC DNA]</scope>
    <source>
        <strain evidence="2 3">K101</strain>
    </source>
</reference>
<keyword evidence="1" id="KW-0472">Membrane</keyword>
<evidence type="ECO:0000313" key="3">
    <source>
        <dbReference type="Proteomes" id="UP000241206"/>
    </source>
</evidence>
<gene>
    <name evidence="2" type="ORF">CV103_06190</name>
</gene>
<evidence type="ECO:0000256" key="1">
    <source>
        <dbReference type="SAM" id="Phobius"/>
    </source>
</evidence>